<dbReference type="EMBL" id="MFRA01000001">
    <property type="protein sequence ID" value="OGH93353.1"/>
    <property type="molecule type" value="Genomic_DNA"/>
</dbReference>
<sequence length="101" mass="11258">MRELVMQAIQQAMNGSRKLRITFSQEFSQESARNLLTMMSVHLIWMLPQAWQALGFLSKNGHWGKNSNPVVEITLNQGDGGLGAIINEVFLSGIEKVEVVS</sequence>
<proteinExistence type="predicted"/>
<accession>A0A1F6PBK4</accession>
<reference evidence="1 2" key="1">
    <citation type="journal article" date="2016" name="Nat. Commun.">
        <title>Thousands of microbial genomes shed light on interconnected biogeochemical processes in an aquifer system.</title>
        <authorList>
            <person name="Anantharaman K."/>
            <person name="Brown C.T."/>
            <person name="Hug L.A."/>
            <person name="Sharon I."/>
            <person name="Castelle C.J."/>
            <person name="Probst A.J."/>
            <person name="Thomas B.C."/>
            <person name="Singh A."/>
            <person name="Wilkins M.J."/>
            <person name="Karaoz U."/>
            <person name="Brodie E.L."/>
            <person name="Williams K.H."/>
            <person name="Hubbard S.S."/>
            <person name="Banfield J.F."/>
        </authorList>
    </citation>
    <scope>NUCLEOTIDE SEQUENCE [LARGE SCALE GENOMIC DNA]</scope>
</reference>
<evidence type="ECO:0000313" key="2">
    <source>
        <dbReference type="Proteomes" id="UP000176634"/>
    </source>
</evidence>
<protein>
    <submittedName>
        <fullName evidence="1">Uncharacterized protein</fullName>
    </submittedName>
</protein>
<comment type="caution">
    <text evidence="1">The sequence shown here is derived from an EMBL/GenBank/DDBJ whole genome shotgun (WGS) entry which is preliminary data.</text>
</comment>
<gene>
    <name evidence="1" type="ORF">A2563_01960</name>
</gene>
<dbReference type="STRING" id="1798705.A2563_01960"/>
<name>A0A1F6PBK4_9BACT</name>
<evidence type="ECO:0000313" key="1">
    <source>
        <dbReference type="EMBL" id="OGH93353.1"/>
    </source>
</evidence>
<dbReference type="AlphaFoldDB" id="A0A1F6PBK4"/>
<organism evidence="1 2">
    <name type="scientific">Candidatus Magasanikbacteria bacterium RIFOXYD1_FULL_40_23</name>
    <dbReference type="NCBI Taxonomy" id="1798705"/>
    <lineage>
        <taxon>Bacteria</taxon>
        <taxon>Candidatus Magasanikiibacteriota</taxon>
    </lineage>
</organism>
<dbReference type="Proteomes" id="UP000176634">
    <property type="component" value="Unassembled WGS sequence"/>
</dbReference>